<evidence type="ECO:0000256" key="1">
    <source>
        <dbReference type="SAM" id="MobiDB-lite"/>
    </source>
</evidence>
<dbReference type="GO" id="GO:0006798">
    <property type="term" value="P:polyphosphate catabolic process"/>
    <property type="evidence" value="ECO:0007669"/>
    <property type="project" value="TreeGrafter"/>
</dbReference>
<dbReference type="InterPro" id="IPR029052">
    <property type="entry name" value="Metallo-depent_PP-like"/>
</dbReference>
<protein>
    <submittedName>
        <fullName evidence="3">Bis(5'-nucleosyl)-tetraphosphatase (Symmetrical)</fullName>
    </submittedName>
</protein>
<dbReference type="InterPro" id="IPR004843">
    <property type="entry name" value="Calcineurin-like_PHP"/>
</dbReference>
<proteinExistence type="predicted"/>
<dbReference type="SUPFAM" id="SSF56300">
    <property type="entry name" value="Metallo-dependent phosphatases"/>
    <property type="match status" value="1"/>
</dbReference>
<feature type="region of interest" description="Disordered" evidence="1">
    <location>
        <begin position="251"/>
        <end position="275"/>
    </location>
</feature>
<dbReference type="GO" id="GO:0005737">
    <property type="term" value="C:cytoplasm"/>
    <property type="evidence" value="ECO:0007669"/>
    <property type="project" value="TreeGrafter"/>
</dbReference>
<dbReference type="RefSeq" id="WP_109573649.1">
    <property type="nucleotide sequence ID" value="NZ_UHJL01000006.1"/>
</dbReference>
<name>A0A380S857_FIBSU</name>
<dbReference type="EMBL" id="UHJL01000006">
    <property type="protein sequence ID" value="SUQ26057.1"/>
    <property type="molecule type" value="Genomic_DNA"/>
</dbReference>
<dbReference type="GO" id="GO:0000298">
    <property type="term" value="F:endopolyphosphatase activity"/>
    <property type="evidence" value="ECO:0007669"/>
    <property type="project" value="TreeGrafter"/>
</dbReference>
<dbReference type="AlphaFoldDB" id="A0A380S857"/>
<dbReference type="GO" id="GO:0016791">
    <property type="term" value="F:phosphatase activity"/>
    <property type="evidence" value="ECO:0007669"/>
    <property type="project" value="TreeGrafter"/>
</dbReference>
<evidence type="ECO:0000313" key="4">
    <source>
        <dbReference type="Proteomes" id="UP000255423"/>
    </source>
</evidence>
<reference evidence="3 4" key="1">
    <citation type="submission" date="2017-08" db="EMBL/GenBank/DDBJ databases">
        <authorList>
            <person name="de Groot N.N."/>
        </authorList>
    </citation>
    <scope>NUCLEOTIDE SEQUENCE [LARGE SCALE GENOMIC DNA]</scope>
    <source>
        <strain evidence="3 4">HM2</strain>
    </source>
</reference>
<dbReference type="PANTHER" id="PTHR42850:SF4">
    <property type="entry name" value="ZINC-DEPENDENT ENDOPOLYPHOSPHATASE"/>
    <property type="match status" value="1"/>
</dbReference>
<sequence length="275" mass="31336">MKRTLYIGDVHGCADELSAVIDQFGFVRGSDTIYQTGDIINKGPNMMRAMRIVEELGILTVRGNHEEHLIRMMETPKSNWTEKQKKRFKALSLDEWVYIRDTVKNWPLWRDTPHALLVHAGLEPGKTRLEDMSPEVLLSIRYWNDKPWFEQVKWNKLVIFGHWAKMGFVNIPGFIGLDSGCVYGKALTAWCPEEDKFYSVPALREYTPVKDKAKESEAAPCKVLGDNSPDSVPPKTFDEIKERIASGDIACKEETPEESNIRKASPSISAEWAGY</sequence>
<evidence type="ECO:0000259" key="2">
    <source>
        <dbReference type="Pfam" id="PF00149"/>
    </source>
</evidence>
<organism evidence="3 4">
    <name type="scientific">Fibrobacter succinogenes</name>
    <name type="common">Bacteroides succinogenes</name>
    <dbReference type="NCBI Taxonomy" id="833"/>
    <lineage>
        <taxon>Bacteria</taxon>
        <taxon>Pseudomonadati</taxon>
        <taxon>Fibrobacterota</taxon>
        <taxon>Fibrobacteria</taxon>
        <taxon>Fibrobacterales</taxon>
        <taxon>Fibrobacteraceae</taxon>
        <taxon>Fibrobacter</taxon>
    </lineage>
</organism>
<accession>A0A380S857</accession>
<dbReference type="PANTHER" id="PTHR42850">
    <property type="entry name" value="METALLOPHOSPHOESTERASE"/>
    <property type="match status" value="1"/>
</dbReference>
<evidence type="ECO:0000313" key="3">
    <source>
        <dbReference type="EMBL" id="SUQ26057.1"/>
    </source>
</evidence>
<dbReference type="Pfam" id="PF00149">
    <property type="entry name" value="Metallophos"/>
    <property type="match status" value="1"/>
</dbReference>
<feature type="domain" description="Calcineurin-like phosphoesterase" evidence="2">
    <location>
        <begin position="3"/>
        <end position="151"/>
    </location>
</feature>
<dbReference type="Proteomes" id="UP000255423">
    <property type="component" value="Unassembled WGS sequence"/>
</dbReference>
<dbReference type="Gene3D" id="3.60.21.10">
    <property type="match status" value="1"/>
</dbReference>
<dbReference type="InterPro" id="IPR050126">
    <property type="entry name" value="Ap4A_hydrolase"/>
</dbReference>
<gene>
    <name evidence="3" type="ORF">SAMN05661053_2862</name>
</gene>